<name>A0A6M3KKE0_9ZZZZ</name>
<evidence type="ECO:0000313" key="2">
    <source>
        <dbReference type="EMBL" id="QJA82476.1"/>
    </source>
</evidence>
<reference evidence="2" key="1">
    <citation type="submission" date="2020-03" db="EMBL/GenBank/DDBJ databases">
        <title>The deep terrestrial virosphere.</title>
        <authorList>
            <person name="Holmfeldt K."/>
            <person name="Nilsson E."/>
            <person name="Simone D."/>
            <person name="Lopez-Fernandez M."/>
            <person name="Wu X."/>
            <person name="de Brujin I."/>
            <person name="Lundin D."/>
            <person name="Andersson A."/>
            <person name="Bertilsson S."/>
            <person name="Dopson M."/>
        </authorList>
    </citation>
    <scope>NUCLEOTIDE SEQUENCE</scope>
    <source>
        <strain evidence="2">MM415A00402</strain>
        <strain evidence="1">MM415B00534</strain>
        <strain evidence="3">TM448B00727</strain>
    </source>
</reference>
<gene>
    <name evidence="2" type="ORF">MM415A00402_0029</name>
    <name evidence="1" type="ORF">MM415B00534_0029</name>
    <name evidence="3" type="ORF">TM448B00727_0029</name>
</gene>
<sequence length="170" mass="19431">MTAAELRRMADWAAQNTISPLHFETREEFEQFSAQQREAGLVILSPEDVGLSPDEFPGDFYIIGRDGIVELPHADHDPTLISQGGFPMSDIMPYNRVIGVLLANPDAKQAVLYLSPRRTVKATRRHKYSKRQTRVEILVTDGVPNYRERERIKKLAKDKRGFPVEEIEVR</sequence>
<dbReference type="AlphaFoldDB" id="A0A6M3KKE0"/>
<evidence type="ECO:0000313" key="1">
    <source>
        <dbReference type="EMBL" id="QJA64170.1"/>
    </source>
</evidence>
<dbReference type="EMBL" id="MT142488">
    <property type="protein sequence ID" value="QJA82476.1"/>
    <property type="molecule type" value="Genomic_DNA"/>
</dbReference>
<accession>A0A6M3KKE0</accession>
<dbReference type="EMBL" id="MT144651">
    <property type="protein sequence ID" value="QJH96451.1"/>
    <property type="molecule type" value="Genomic_DNA"/>
</dbReference>
<organism evidence="2">
    <name type="scientific">viral metagenome</name>
    <dbReference type="NCBI Taxonomy" id="1070528"/>
    <lineage>
        <taxon>unclassified sequences</taxon>
        <taxon>metagenomes</taxon>
        <taxon>organismal metagenomes</taxon>
    </lineage>
</organism>
<dbReference type="EMBL" id="MT141514">
    <property type="protein sequence ID" value="QJA64170.1"/>
    <property type="molecule type" value="Genomic_DNA"/>
</dbReference>
<proteinExistence type="predicted"/>
<evidence type="ECO:0000313" key="3">
    <source>
        <dbReference type="EMBL" id="QJH96451.1"/>
    </source>
</evidence>
<protein>
    <submittedName>
        <fullName evidence="2">Uncharacterized protein</fullName>
    </submittedName>
</protein>